<dbReference type="AlphaFoldDB" id="A0A9W6J0E1"/>
<dbReference type="PRINTS" id="PR00111">
    <property type="entry name" value="ABHYDROLASE"/>
</dbReference>
<reference evidence="2" key="2">
    <citation type="submission" date="2023-01" db="EMBL/GenBank/DDBJ databases">
        <authorList>
            <person name="Sun Q."/>
            <person name="Evtushenko L."/>
        </authorList>
    </citation>
    <scope>NUCLEOTIDE SEQUENCE</scope>
    <source>
        <strain evidence="2">VKM B-2347</strain>
    </source>
</reference>
<protein>
    <submittedName>
        <fullName evidence="2">Alpha/beta hydrolase</fullName>
    </submittedName>
</protein>
<name>A0A9W6J0E1_9HYPH</name>
<accession>A0A9W6J0E1</accession>
<dbReference type="InterPro" id="IPR029058">
    <property type="entry name" value="AB_hydrolase_fold"/>
</dbReference>
<dbReference type="RefSeq" id="WP_271168657.1">
    <property type="nucleotide sequence ID" value="NZ_BSFI01000008.1"/>
</dbReference>
<dbReference type="InterPro" id="IPR050266">
    <property type="entry name" value="AB_hydrolase_sf"/>
</dbReference>
<proteinExistence type="predicted"/>
<evidence type="ECO:0000259" key="1">
    <source>
        <dbReference type="Pfam" id="PF00561"/>
    </source>
</evidence>
<gene>
    <name evidence="2" type="ORF">GCM10008179_20550</name>
</gene>
<dbReference type="PRINTS" id="PR00412">
    <property type="entry name" value="EPOXHYDRLASE"/>
</dbReference>
<reference evidence="2" key="1">
    <citation type="journal article" date="2014" name="Int. J. Syst. Evol. Microbiol.">
        <title>Complete genome sequence of Corynebacterium casei LMG S-19264T (=DSM 44701T), isolated from a smear-ripened cheese.</title>
        <authorList>
            <consortium name="US DOE Joint Genome Institute (JGI-PGF)"/>
            <person name="Walter F."/>
            <person name="Albersmeier A."/>
            <person name="Kalinowski J."/>
            <person name="Ruckert C."/>
        </authorList>
    </citation>
    <scope>NUCLEOTIDE SEQUENCE</scope>
    <source>
        <strain evidence="2">VKM B-2347</strain>
    </source>
</reference>
<dbReference type="GO" id="GO:0016020">
    <property type="term" value="C:membrane"/>
    <property type="evidence" value="ECO:0007669"/>
    <property type="project" value="TreeGrafter"/>
</dbReference>
<sequence length="325" mass="34651">MRLSVVSGLLAAAFALVGALAVVPAVEARRLERDAAAPSEESRYVAVRGGRLHVVILEPPAGGSSGKTLLLLHGASGNLRDLQESIGRRLSQRHRVVLIDRPGHGFSDRLGGREMASPALQGNAIAEALDALGIGRVVVVGHSWSGSLATNLALDHPAHVSGLVLLSPATHPWIGGDAWYNTAAAAPVLGQVFVAAVAGPVGYLTFDTALESVFRPHQPPPDYVRRTNARLLLRPAEFQANAQDLTDLKPFLARQSQRYGAIRVPTTIITADKDTIVSPDVHARPIHRQIRGSKLVVIKDGGHMTHWTATDRVIREIDAVAAKAR</sequence>
<dbReference type="InterPro" id="IPR000073">
    <property type="entry name" value="AB_hydrolase_1"/>
</dbReference>
<feature type="domain" description="AB hydrolase-1" evidence="1">
    <location>
        <begin position="68"/>
        <end position="309"/>
    </location>
</feature>
<dbReference type="Proteomes" id="UP001143372">
    <property type="component" value="Unassembled WGS sequence"/>
</dbReference>
<evidence type="ECO:0000313" key="2">
    <source>
        <dbReference type="EMBL" id="GLK68417.1"/>
    </source>
</evidence>
<comment type="caution">
    <text evidence="2">The sequence shown here is derived from an EMBL/GenBank/DDBJ whole genome shotgun (WGS) entry which is preliminary data.</text>
</comment>
<keyword evidence="2" id="KW-0378">Hydrolase</keyword>
<evidence type="ECO:0000313" key="3">
    <source>
        <dbReference type="Proteomes" id="UP001143372"/>
    </source>
</evidence>
<dbReference type="GO" id="GO:0016787">
    <property type="term" value="F:hydrolase activity"/>
    <property type="evidence" value="ECO:0007669"/>
    <property type="project" value="UniProtKB-KW"/>
</dbReference>
<dbReference type="PANTHER" id="PTHR43798">
    <property type="entry name" value="MONOACYLGLYCEROL LIPASE"/>
    <property type="match status" value="1"/>
</dbReference>
<dbReference type="Gene3D" id="3.40.50.1820">
    <property type="entry name" value="alpha/beta hydrolase"/>
    <property type="match status" value="1"/>
</dbReference>
<dbReference type="Pfam" id="PF00561">
    <property type="entry name" value="Abhydrolase_1"/>
    <property type="match status" value="1"/>
</dbReference>
<dbReference type="SUPFAM" id="SSF53474">
    <property type="entry name" value="alpha/beta-Hydrolases"/>
    <property type="match status" value="1"/>
</dbReference>
<dbReference type="EMBL" id="BSFI01000008">
    <property type="protein sequence ID" value="GLK68417.1"/>
    <property type="molecule type" value="Genomic_DNA"/>
</dbReference>
<keyword evidence="3" id="KW-1185">Reference proteome</keyword>
<organism evidence="2 3">
    <name type="scientific">Hansschlegelia plantiphila</name>
    <dbReference type="NCBI Taxonomy" id="374655"/>
    <lineage>
        <taxon>Bacteria</taxon>
        <taxon>Pseudomonadati</taxon>
        <taxon>Pseudomonadota</taxon>
        <taxon>Alphaproteobacteria</taxon>
        <taxon>Hyphomicrobiales</taxon>
        <taxon>Methylopilaceae</taxon>
        <taxon>Hansschlegelia</taxon>
    </lineage>
</organism>
<dbReference type="PANTHER" id="PTHR43798:SF33">
    <property type="entry name" value="HYDROLASE, PUTATIVE (AFU_ORTHOLOGUE AFUA_2G14860)-RELATED"/>
    <property type="match status" value="1"/>
</dbReference>
<dbReference type="InterPro" id="IPR000639">
    <property type="entry name" value="Epox_hydrolase-like"/>
</dbReference>